<evidence type="ECO:0000313" key="2">
    <source>
        <dbReference type="Proteomes" id="UP000460718"/>
    </source>
</evidence>
<gene>
    <name evidence="1" type="ORF">PF011_g678</name>
</gene>
<name>A0A6A3MHD3_9STRA</name>
<comment type="caution">
    <text evidence="1">The sequence shown here is derived from an EMBL/GenBank/DDBJ whole genome shotgun (WGS) entry which is preliminary data.</text>
</comment>
<dbReference type="AlphaFoldDB" id="A0A6A3MHD3"/>
<protein>
    <submittedName>
        <fullName evidence="1">Uncharacterized protein</fullName>
    </submittedName>
</protein>
<proteinExistence type="predicted"/>
<reference evidence="1 2" key="1">
    <citation type="submission" date="2018-09" db="EMBL/GenBank/DDBJ databases">
        <title>Genomic investigation of the strawberry pathogen Phytophthora fragariae indicates pathogenicity is determined by transcriptional variation in three key races.</title>
        <authorList>
            <person name="Adams T.M."/>
            <person name="Armitage A.D."/>
            <person name="Sobczyk M.K."/>
            <person name="Bates H.J."/>
            <person name="Dunwell J.M."/>
            <person name="Nellist C.F."/>
            <person name="Harrison R.J."/>
        </authorList>
    </citation>
    <scope>NUCLEOTIDE SEQUENCE [LARGE SCALE GENOMIC DNA]</scope>
    <source>
        <strain evidence="1 2">SCRP245</strain>
    </source>
</reference>
<evidence type="ECO:0000313" key="1">
    <source>
        <dbReference type="EMBL" id="KAE9030277.1"/>
    </source>
</evidence>
<organism evidence="1 2">
    <name type="scientific">Phytophthora fragariae</name>
    <dbReference type="NCBI Taxonomy" id="53985"/>
    <lineage>
        <taxon>Eukaryota</taxon>
        <taxon>Sar</taxon>
        <taxon>Stramenopiles</taxon>
        <taxon>Oomycota</taxon>
        <taxon>Peronosporomycetes</taxon>
        <taxon>Peronosporales</taxon>
        <taxon>Peronosporaceae</taxon>
        <taxon>Phytophthora</taxon>
    </lineage>
</organism>
<accession>A0A6A3MHD3</accession>
<dbReference type="EMBL" id="QXFW01000016">
    <property type="protein sequence ID" value="KAE9030277.1"/>
    <property type="molecule type" value="Genomic_DNA"/>
</dbReference>
<dbReference type="Proteomes" id="UP000460718">
    <property type="component" value="Unassembled WGS sequence"/>
</dbReference>
<sequence>MKPTKPKVRAASKTAAATWFEWYTKTPRIWEVCDDRQYKYQPKQIVAYMKLSHPLGFSLDPTTREYADRVMQAGNTAQKNMHEFLQARGIKRKFGSGLLKQLRALHRDGDLDELTTRYRESLALGQIADPAPETTKECF</sequence>